<feature type="compositionally biased region" description="Acidic residues" evidence="1">
    <location>
        <begin position="192"/>
        <end position="203"/>
    </location>
</feature>
<organism evidence="2 3">
    <name type="scientific">Glonium stellatum</name>
    <dbReference type="NCBI Taxonomy" id="574774"/>
    <lineage>
        <taxon>Eukaryota</taxon>
        <taxon>Fungi</taxon>
        <taxon>Dikarya</taxon>
        <taxon>Ascomycota</taxon>
        <taxon>Pezizomycotina</taxon>
        <taxon>Dothideomycetes</taxon>
        <taxon>Pleosporomycetidae</taxon>
        <taxon>Gloniales</taxon>
        <taxon>Gloniaceae</taxon>
        <taxon>Glonium</taxon>
    </lineage>
</organism>
<feature type="compositionally biased region" description="Polar residues" evidence="1">
    <location>
        <begin position="390"/>
        <end position="402"/>
    </location>
</feature>
<dbReference type="OrthoDB" id="9988102at2759"/>
<evidence type="ECO:0000313" key="2">
    <source>
        <dbReference type="EMBL" id="OCL08020.1"/>
    </source>
</evidence>
<proteinExistence type="predicted"/>
<protein>
    <submittedName>
        <fullName evidence="2">Uncharacterized protein</fullName>
    </submittedName>
</protein>
<feature type="region of interest" description="Disordered" evidence="1">
    <location>
        <begin position="380"/>
        <end position="402"/>
    </location>
</feature>
<accession>A0A8E2EZX5</accession>
<feature type="region of interest" description="Disordered" evidence="1">
    <location>
        <begin position="181"/>
        <end position="204"/>
    </location>
</feature>
<sequence>MGDSDNFHYCCQCGDGPYGFASHVGCMLCGHQRCAECAVDSTSKAQHTQPSLAKSVPKIFQDSSSIDFPKEDFISETASELSFQDSGYGSSSSGNAGVIYGFTHEIVTDLASNSTIKCLLLDHLSTDTAVNEKFRGFLVDALPWEILSRLGFVLAPSRFGALQSQQVEKSKMLEDYLAKRAHKSVEEKPENETEDESDGEEVDTMPNLSQAKKFLYEGPAFQLFIRQLQQRSLPSKKPAGSKLLEKVYKISELPKGGSDALNQISWYPVRPTISFLALQMPSRLCRIFESPSQPGKVRLRWTCRCGKPMYDDYKELVPGAVQKFEQELVNHFNQAAGGSTEPQGAGRRTSLSGISSWITYGFQCLWGSFKRSEEEELPITRDQASRHQTRAATSLIKISSRT</sequence>
<keyword evidence="3" id="KW-1185">Reference proteome</keyword>
<dbReference type="EMBL" id="KV749730">
    <property type="protein sequence ID" value="OCL08020.1"/>
    <property type="molecule type" value="Genomic_DNA"/>
</dbReference>
<gene>
    <name evidence="2" type="ORF">AOQ84DRAFT_364488</name>
</gene>
<dbReference type="AlphaFoldDB" id="A0A8E2EZX5"/>
<name>A0A8E2EZX5_9PEZI</name>
<dbReference type="Proteomes" id="UP000250140">
    <property type="component" value="Unassembled WGS sequence"/>
</dbReference>
<feature type="compositionally biased region" description="Basic and acidic residues" evidence="1">
    <location>
        <begin position="181"/>
        <end position="191"/>
    </location>
</feature>
<reference evidence="2 3" key="1">
    <citation type="journal article" date="2016" name="Nat. Commun.">
        <title>Ectomycorrhizal ecology is imprinted in the genome of the dominant symbiotic fungus Cenococcum geophilum.</title>
        <authorList>
            <consortium name="DOE Joint Genome Institute"/>
            <person name="Peter M."/>
            <person name="Kohler A."/>
            <person name="Ohm R.A."/>
            <person name="Kuo A."/>
            <person name="Krutzmann J."/>
            <person name="Morin E."/>
            <person name="Arend M."/>
            <person name="Barry K.W."/>
            <person name="Binder M."/>
            <person name="Choi C."/>
            <person name="Clum A."/>
            <person name="Copeland A."/>
            <person name="Grisel N."/>
            <person name="Haridas S."/>
            <person name="Kipfer T."/>
            <person name="LaButti K."/>
            <person name="Lindquist E."/>
            <person name="Lipzen A."/>
            <person name="Maire R."/>
            <person name="Meier B."/>
            <person name="Mihaltcheva S."/>
            <person name="Molinier V."/>
            <person name="Murat C."/>
            <person name="Poggeler S."/>
            <person name="Quandt C.A."/>
            <person name="Sperisen C."/>
            <person name="Tritt A."/>
            <person name="Tisserant E."/>
            <person name="Crous P.W."/>
            <person name="Henrissat B."/>
            <person name="Nehls U."/>
            <person name="Egli S."/>
            <person name="Spatafora J.W."/>
            <person name="Grigoriev I.V."/>
            <person name="Martin F.M."/>
        </authorList>
    </citation>
    <scope>NUCLEOTIDE SEQUENCE [LARGE SCALE GENOMIC DNA]</scope>
    <source>
        <strain evidence="2 3">CBS 207.34</strain>
    </source>
</reference>
<evidence type="ECO:0000313" key="3">
    <source>
        <dbReference type="Proteomes" id="UP000250140"/>
    </source>
</evidence>
<evidence type="ECO:0000256" key="1">
    <source>
        <dbReference type="SAM" id="MobiDB-lite"/>
    </source>
</evidence>